<keyword evidence="2" id="KW-0067">ATP-binding</keyword>
<protein>
    <submittedName>
        <fullName evidence="6">Mixed lineage kinase domain-like protein isoform X1</fullName>
    </submittedName>
</protein>
<dbReference type="GO" id="GO:0007166">
    <property type="term" value="P:cell surface receptor signaling pathway"/>
    <property type="evidence" value="ECO:0007669"/>
    <property type="project" value="InterPro"/>
</dbReference>
<evidence type="ECO:0000256" key="1">
    <source>
        <dbReference type="ARBA" id="ARBA00022741"/>
    </source>
</evidence>
<dbReference type="InterPro" id="IPR011009">
    <property type="entry name" value="Kinase-like_dom_sf"/>
</dbReference>
<dbReference type="InterPro" id="IPR054000">
    <property type="entry name" value="MLKL_N"/>
</dbReference>
<feature type="coiled-coil region" evidence="3">
    <location>
        <begin position="162"/>
        <end position="203"/>
    </location>
</feature>
<dbReference type="GO" id="GO:0097527">
    <property type="term" value="P:necroptotic signaling pathway"/>
    <property type="evidence" value="ECO:0007669"/>
    <property type="project" value="TreeGrafter"/>
</dbReference>
<dbReference type="GeneID" id="105900762"/>
<evidence type="ECO:0000313" key="6">
    <source>
        <dbReference type="RefSeq" id="XP_031420998.1"/>
    </source>
</evidence>
<dbReference type="Pfam" id="PF07714">
    <property type="entry name" value="PK_Tyr_Ser-Thr"/>
    <property type="match status" value="1"/>
</dbReference>
<organism evidence="5 6">
    <name type="scientific">Clupea harengus</name>
    <name type="common">Atlantic herring</name>
    <dbReference type="NCBI Taxonomy" id="7950"/>
    <lineage>
        <taxon>Eukaryota</taxon>
        <taxon>Metazoa</taxon>
        <taxon>Chordata</taxon>
        <taxon>Craniata</taxon>
        <taxon>Vertebrata</taxon>
        <taxon>Euteleostomi</taxon>
        <taxon>Actinopterygii</taxon>
        <taxon>Neopterygii</taxon>
        <taxon>Teleostei</taxon>
        <taxon>Clupei</taxon>
        <taxon>Clupeiformes</taxon>
        <taxon>Clupeoidei</taxon>
        <taxon>Clupeidae</taxon>
        <taxon>Clupea</taxon>
    </lineage>
</organism>
<dbReference type="PANTHER" id="PTHR44329">
    <property type="entry name" value="SERINE/THREONINE-PROTEIN KINASE TNNI3K-RELATED"/>
    <property type="match status" value="1"/>
</dbReference>
<dbReference type="SUPFAM" id="SSF56112">
    <property type="entry name" value="Protein kinase-like (PK-like)"/>
    <property type="match status" value="1"/>
</dbReference>
<dbReference type="InterPro" id="IPR036537">
    <property type="entry name" value="Adaptor_Cbl_N_dom_sf"/>
</dbReference>
<dbReference type="Gene3D" id="3.30.200.20">
    <property type="entry name" value="Phosphorylase Kinase, domain 1"/>
    <property type="match status" value="1"/>
</dbReference>
<evidence type="ECO:0000259" key="4">
    <source>
        <dbReference type="PROSITE" id="PS50011"/>
    </source>
</evidence>
<dbReference type="GO" id="GO:0004672">
    <property type="term" value="F:protein kinase activity"/>
    <property type="evidence" value="ECO:0007669"/>
    <property type="project" value="InterPro"/>
</dbReference>
<name>A0A6P8EXL4_CLUHA</name>
<evidence type="ECO:0000256" key="3">
    <source>
        <dbReference type="SAM" id="Coils"/>
    </source>
</evidence>
<dbReference type="InterPro" id="IPR000719">
    <property type="entry name" value="Prot_kinase_dom"/>
</dbReference>
<proteinExistence type="predicted"/>
<reference evidence="6" key="1">
    <citation type="submission" date="2025-08" db="UniProtKB">
        <authorList>
            <consortium name="RefSeq"/>
        </authorList>
    </citation>
    <scope>IDENTIFICATION</scope>
</reference>
<dbReference type="RefSeq" id="XP_031420998.1">
    <property type="nucleotide sequence ID" value="XM_031565138.2"/>
</dbReference>
<sequence>MSWRLGGVNIGTTKVWFGFVFTIKQATLLAEAADTLYHVMDLLDTIVGIAEKLYSLCEEVKANKKRAMRLARRVSALTDTVEAVKVHGLGDQPQLVERGLRELKLTLESAQDVVKKYASTSCLKRIVRAYDFGDEFAILSERLNDAAQLLSLAFAADQRDKLDRVFEEVRRSREDKEDTESDRQELQKLLQLAEETKESVDAVHEVVDETKRDVKTIKTMLESLRTPSIHLQDIREIRMEELVFNVPKKPFMTTPTSEVFKGEFSKFTVAIKRYTYPISTSASQVRSTFNKEVETMKRFESPNILRMFGICVQDENGPNPTFLIVMEYCEKGSLKQVLDGNYKLPWDRKSRMCLDAAQGLYRLHQSEEKFKVHGCINSGKFLVAVGYRVKLGGFELAKTETSLRKSASGKHSILCYSSPQQLQSINHAYDKACEMYSFGIVLWEIATRLAPFKGCSHSEVYQKVCEEKAMEPLPKDCPRQLGELINACRSFDAFHRPTAGVLVDKLRKVVEQFDED</sequence>
<dbReference type="PANTHER" id="PTHR44329:SF298">
    <property type="entry name" value="MIXED LINEAGE KINASE DOMAIN-LIKE PROTEIN"/>
    <property type="match status" value="1"/>
</dbReference>
<feature type="domain" description="Protein kinase" evidence="4">
    <location>
        <begin position="245"/>
        <end position="510"/>
    </location>
</feature>
<dbReference type="OrthoDB" id="4062651at2759"/>
<dbReference type="PROSITE" id="PS50011">
    <property type="entry name" value="PROTEIN_KINASE_DOM"/>
    <property type="match status" value="1"/>
</dbReference>
<dbReference type="Pfam" id="PF22215">
    <property type="entry name" value="MLKL_N"/>
    <property type="match status" value="1"/>
</dbReference>
<keyword evidence="3" id="KW-0175">Coiled coil</keyword>
<dbReference type="InterPro" id="IPR059179">
    <property type="entry name" value="MLKL-like_MCAfunc"/>
</dbReference>
<evidence type="ECO:0000256" key="2">
    <source>
        <dbReference type="ARBA" id="ARBA00022840"/>
    </source>
</evidence>
<dbReference type="KEGG" id="char:105900762"/>
<dbReference type="InterPro" id="IPR001245">
    <property type="entry name" value="Ser-Thr/Tyr_kinase_cat_dom"/>
</dbReference>
<dbReference type="InterPro" id="IPR051681">
    <property type="entry name" value="Ser/Thr_Kinases-Pseudokinases"/>
</dbReference>
<dbReference type="GO" id="GO:0005524">
    <property type="term" value="F:ATP binding"/>
    <property type="evidence" value="ECO:0007669"/>
    <property type="project" value="UniProtKB-KW"/>
</dbReference>
<dbReference type="CDD" id="cd21037">
    <property type="entry name" value="MLKL_NTD"/>
    <property type="match status" value="1"/>
</dbReference>
<dbReference type="Gene3D" id="1.20.930.20">
    <property type="entry name" value="Adaptor protein Cbl, N-terminal domain"/>
    <property type="match status" value="1"/>
</dbReference>
<keyword evidence="1" id="KW-0547">Nucleotide-binding</keyword>
<accession>A0A6P8EXL4</accession>
<dbReference type="AlphaFoldDB" id="A0A6P8EXL4"/>
<keyword evidence="5" id="KW-1185">Reference proteome</keyword>
<gene>
    <name evidence="6" type="primary">LOC105900762</name>
</gene>
<dbReference type="Gene3D" id="1.10.510.10">
    <property type="entry name" value="Transferase(Phosphotransferase) domain 1"/>
    <property type="match status" value="1"/>
</dbReference>
<evidence type="ECO:0000313" key="5">
    <source>
        <dbReference type="Proteomes" id="UP000515152"/>
    </source>
</evidence>
<dbReference type="Proteomes" id="UP000515152">
    <property type="component" value="Chromosome 3"/>
</dbReference>